<dbReference type="Proteomes" id="UP001589710">
    <property type="component" value="Unassembled WGS sequence"/>
</dbReference>
<dbReference type="PANTHER" id="PTHR43649">
    <property type="entry name" value="ARABINOSE-BINDING PROTEIN-RELATED"/>
    <property type="match status" value="1"/>
</dbReference>
<dbReference type="EMBL" id="JBHMCG010000040">
    <property type="protein sequence ID" value="MFB9572468.1"/>
    <property type="molecule type" value="Genomic_DNA"/>
</dbReference>
<reference evidence="2 3" key="1">
    <citation type="submission" date="2024-09" db="EMBL/GenBank/DDBJ databases">
        <authorList>
            <person name="Sun Q."/>
            <person name="Mori K."/>
        </authorList>
    </citation>
    <scope>NUCLEOTIDE SEQUENCE [LARGE SCALE GENOMIC DNA]</scope>
    <source>
        <strain evidence="2 3">JCM 3331</strain>
    </source>
</reference>
<proteinExistence type="predicted"/>
<accession>A0ABV5R3P3</accession>
<dbReference type="InterPro" id="IPR050490">
    <property type="entry name" value="Bact_solute-bd_prot1"/>
</dbReference>
<gene>
    <name evidence="2" type="ORF">ACFFTL_09060</name>
</gene>
<protein>
    <submittedName>
        <fullName evidence="2">ABC transporter substrate-binding protein</fullName>
    </submittedName>
</protein>
<feature type="chain" id="PRO_5047184077" evidence="1">
    <location>
        <begin position="33"/>
        <end position="447"/>
    </location>
</feature>
<dbReference type="SUPFAM" id="SSF53850">
    <property type="entry name" value="Periplasmic binding protein-like II"/>
    <property type="match status" value="1"/>
</dbReference>
<keyword evidence="3" id="KW-1185">Reference proteome</keyword>
<comment type="caution">
    <text evidence="2">The sequence shown here is derived from an EMBL/GenBank/DDBJ whole genome shotgun (WGS) entry which is preliminary data.</text>
</comment>
<evidence type="ECO:0000313" key="3">
    <source>
        <dbReference type="Proteomes" id="UP001589710"/>
    </source>
</evidence>
<dbReference type="InterPro" id="IPR006311">
    <property type="entry name" value="TAT_signal"/>
</dbReference>
<dbReference type="InterPro" id="IPR006059">
    <property type="entry name" value="SBP"/>
</dbReference>
<keyword evidence="1" id="KW-0732">Signal</keyword>
<dbReference type="PROSITE" id="PS51318">
    <property type="entry name" value="TAT"/>
    <property type="match status" value="1"/>
</dbReference>
<dbReference type="PANTHER" id="PTHR43649:SF14">
    <property type="entry name" value="BLR3389 PROTEIN"/>
    <property type="match status" value="1"/>
</dbReference>
<sequence>MPNDRQPVSSARISRRAVLTAALAASAGLTAAACAPGASSTGGGGDSFTYWSMWKQNEPQAKVLQAAITRFTQDTGIKVSIQWKGRQVIQQLAPTLNTANVPADLVDSADRFAYAQLQATGQALDLTPLLSEAIPGESGNTVGSVVPARYRDLNTTDGTLWQIPYEVLTTQIWYDGKALPDVAANPPATWQEFTELLAGRKKALGDGPLALDADIPDYAAYWTYYAVLRGLGPGAFGKAAVDRTGAAFEAEGFVDALRHIEKLIGAGDFTSGYDGSKWPAVQQKWAKGKSDFLLLGTFAPSETAEFASSGFRYRSFPFPAFTGGGEAAQDISLIGFSIPKKARNSAAAQKFIAYFLAKRQLSGISAQAKNITPRSDITAPAELADAQKALASGTIVKTLDGVKETAAEWYTKVFQPLNTSFITGHLTAEAFAGKLKSASAAHWKTAS</sequence>
<dbReference type="RefSeq" id="WP_345516835.1">
    <property type="nucleotide sequence ID" value="NZ_BAAAXD010000040.1"/>
</dbReference>
<organism evidence="2 3">
    <name type="scientific">Streptomyces yanii</name>
    <dbReference type="NCBI Taxonomy" id="78510"/>
    <lineage>
        <taxon>Bacteria</taxon>
        <taxon>Bacillati</taxon>
        <taxon>Actinomycetota</taxon>
        <taxon>Actinomycetes</taxon>
        <taxon>Kitasatosporales</taxon>
        <taxon>Streptomycetaceae</taxon>
        <taxon>Streptomyces</taxon>
    </lineage>
</organism>
<feature type="signal peptide" evidence="1">
    <location>
        <begin position="1"/>
        <end position="32"/>
    </location>
</feature>
<dbReference type="PROSITE" id="PS51257">
    <property type="entry name" value="PROKAR_LIPOPROTEIN"/>
    <property type="match status" value="1"/>
</dbReference>
<evidence type="ECO:0000256" key="1">
    <source>
        <dbReference type="SAM" id="SignalP"/>
    </source>
</evidence>
<dbReference type="Pfam" id="PF01547">
    <property type="entry name" value="SBP_bac_1"/>
    <property type="match status" value="1"/>
</dbReference>
<evidence type="ECO:0000313" key="2">
    <source>
        <dbReference type="EMBL" id="MFB9572468.1"/>
    </source>
</evidence>
<name>A0ABV5R3P3_9ACTN</name>
<dbReference type="Gene3D" id="3.40.190.10">
    <property type="entry name" value="Periplasmic binding protein-like II"/>
    <property type="match status" value="1"/>
</dbReference>